<protein>
    <submittedName>
        <fullName evidence="4">DNA-binding transcriptional regulator, AcrR family</fullName>
    </submittedName>
</protein>
<proteinExistence type="predicted"/>
<reference evidence="5" key="1">
    <citation type="submission" date="2016-10" db="EMBL/GenBank/DDBJ databases">
        <authorList>
            <person name="Varghese N."/>
            <person name="Submissions S."/>
        </authorList>
    </citation>
    <scope>NUCLEOTIDE SEQUENCE [LARGE SCALE GENOMIC DNA]</scope>
    <source>
        <strain evidence="5">DSM 44498</strain>
    </source>
</reference>
<dbReference type="InterPro" id="IPR009057">
    <property type="entry name" value="Homeodomain-like_sf"/>
</dbReference>
<dbReference type="RefSeq" id="WP_072946439.1">
    <property type="nucleotide sequence ID" value="NZ_FNSV01000005.1"/>
</dbReference>
<dbReference type="InterPro" id="IPR001647">
    <property type="entry name" value="HTH_TetR"/>
</dbReference>
<feature type="DNA-binding region" description="H-T-H motif" evidence="2">
    <location>
        <begin position="47"/>
        <end position="66"/>
    </location>
</feature>
<dbReference type="Proteomes" id="UP000183561">
    <property type="component" value="Unassembled WGS sequence"/>
</dbReference>
<evidence type="ECO:0000313" key="5">
    <source>
        <dbReference type="Proteomes" id="UP000183561"/>
    </source>
</evidence>
<dbReference type="AlphaFoldDB" id="A0A1H4L2C9"/>
<evidence type="ECO:0000256" key="2">
    <source>
        <dbReference type="PROSITE-ProRule" id="PRU00335"/>
    </source>
</evidence>
<dbReference type="InterPro" id="IPR050109">
    <property type="entry name" value="HTH-type_TetR-like_transc_reg"/>
</dbReference>
<dbReference type="Pfam" id="PF00440">
    <property type="entry name" value="TetR_N"/>
    <property type="match status" value="1"/>
</dbReference>
<dbReference type="GO" id="GO:0000976">
    <property type="term" value="F:transcription cis-regulatory region binding"/>
    <property type="evidence" value="ECO:0007669"/>
    <property type="project" value="TreeGrafter"/>
</dbReference>
<feature type="domain" description="HTH tetR-type" evidence="3">
    <location>
        <begin position="24"/>
        <end position="84"/>
    </location>
</feature>
<keyword evidence="5" id="KW-1185">Reference proteome</keyword>
<organism evidence="4 5">
    <name type="scientific">Rhodococcus koreensis</name>
    <dbReference type="NCBI Taxonomy" id="99653"/>
    <lineage>
        <taxon>Bacteria</taxon>
        <taxon>Bacillati</taxon>
        <taxon>Actinomycetota</taxon>
        <taxon>Actinomycetes</taxon>
        <taxon>Mycobacteriales</taxon>
        <taxon>Nocardiaceae</taxon>
        <taxon>Rhodococcus</taxon>
    </lineage>
</organism>
<evidence type="ECO:0000313" key="4">
    <source>
        <dbReference type="EMBL" id="SEB64939.1"/>
    </source>
</evidence>
<keyword evidence="1 2" id="KW-0238">DNA-binding</keyword>
<dbReference type="PROSITE" id="PS50977">
    <property type="entry name" value="HTH_TETR_2"/>
    <property type="match status" value="1"/>
</dbReference>
<gene>
    <name evidence="4" type="ORF">SAMN04490239_1054</name>
</gene>
<dbReference type="PANTHER" id="PTHR30055">
    <property type="entry name" value="HTH-TYPE TRANSCRIPTIONAL REGULATOR RUTR"/>
    <property type="match status" value="1"/>
</dbReference>
<dbReference type="GO" id="GO:0003700">
    <property type="term" value="F:DNA-binding transcription factor activity"/>
    <property type="evidence" value="ECO:0007669"/>
    <property type="project" value="TreeGrafter"/>
</dbReference>
<sequence length="207" mass="22478">MSSIDASARHSASLPPWIAPRRTQQARYERILQATIELAQGGSDAVQMRAVAERSGVALGTVYTYFQSRDNLLHCAVGAWNVAVAERASGASNGVSSRGIEQLEGEIIRGVDLFLEQPGLLEAFVKSTLSSDPAVVEARKRVTWDWATASPSLALLGPENARLATDLLDHTFYAGTVRWSFGQVELSDVREQLRRVVGVLIRTSTSP</sequence>
<name>A0A1H4L2C9_9NOCA</name>
<dbReference type="Gene3D" id="1.10.357.10">
    <property type="entry name" value="Tetracycline Repressor, domain 2"/>
    <property type="match status" value="1"/>
</dbReference>
<dbReference type="EMBL" id="FNSV01000005">
    <property type="protein sequence ID" value="SEB64939.1"/>
    <property type="molecule type" value="Genomic_DNA"/>
</dbReference>
<dbReference type="SUPFAM" id="SSF46689">
    <property type="entry name" value="Homeodomain-like"/>
    <property type="match status" value="1"/>
</dbReference>
<dbReference type="PANTHER" id="PTHR30055:SF242">
    <property type="entry name" value="HTH-TYPE TRANSCRIPTIONAL REPRESSOR KSTR"/>
    <property type="match status" value="1"/>
</dbReference>
<accession>A0A1H4L2C9</accession>
<dbReference type="OrthoDB" id="4537491at2"/>
<evidence type="ECO:0000259" key="3">
    <source>
        <dbReference type="PROSITE" id="PS50977"/>
    </source>
</evidence>
<evidence type="ECO:0000256" key="1">
    <source>
        <dbReference type="ARBA" id="ARBA00023125"/>
    </source>
</evidence>